<name>A0A1B7P4D9_9EURO</name>
<dbReference type="STRING" id="1658172.A0A1B7P4D9"/>
<organism evidence="1 2">
    <name type="scientific">Emergomyces africanus</name>
    <dbReference type="NCBI Taxonomy" id="1955775"/>
    <lineage>
        <taxon>Eukaryota</taxon>
        <taxon>Fungi</taxon>
        <taxon>Dikarya</taxon>
        <taxon>Ascomycota</taxon>
        <taxon>Pezizomycotina</taxon>
        <taxon>Eurotiomycetes</taxon>
        <taxon>Eurotiomycetidae</taxon>
        <taxon>Onygenales</taxon>
        <taxon>Ajellomycetaceae</taxon>
        <taxon>Emergomyces</taxon>
    </lineage>
</organism>
<reference evidence="1 2" key="1">
    <citation type="submission" date="2015-07" db="EMBL/GenBank/DDBJ databases">
        <title>Emmonsia species relationships and genome sequence.</title>
        <authorList>
            <person name="Cuomo C.A."/>
            <person name="Schwartz I.S."/>
            <person name="Kenyon C."/>
            <person name="de Hoog G.S."/>
            <person name="Govender N.P."/>
            <person name="Botha A."/>
            <person name="Moreno L."/>
            <person name="de Vries M."/>
            <person name="Munoz J.F."/>
            <person name="Stielow J.B."/>
        </authorList>
    </citation>
    <scope>NUCLEOTIDE SEQUENCE [LARGE SCALE GENOMIC DNA]</scope>
    <source>
        <strain evidence="1 2">CBS 136260</strain>
    </source>
</reference>
<gene>
    <name evidence="1" type="ORF">ACJ72_01750</name>
</gene>
<evidence type="ECO:0000313" key="1">
    <source>
        <dbReference type="EMBL" id="OAX83890.1"/>
    </source>
</evidence>
<dbReference type="AlphaFoldDB" id="A0A1B7P4D9"/>
<protein>
    <submittedName>
        <fullName evidence="1">Uncharacterized protein</fullName>
    </submittedName>
</protein>
<dbReference type="Proteomes" id="UP000091918">
    <property type="component" value="Unassembled WGS sequence"/>
</dbReference>
<keyword evidence="2" id="KW-1185">Reference proteome</keyword>
<dbReference type="EMBL" id="LGUA01000126">
    <property type="protein sequence ID" value="OAX83890.1"/>
    <property type="molecule type" value="Genomic_DNA"/>
</dbReference>
<proteinExistence type="predicted"/>
<dbReference type="OrthoDB" id="2922289at2759"/>
<evidence type="ECO:0000313" key="2">
    <source>
        <dbReference type="Proteomes" id="UP000091918"/>
    </source>
</evidence>
<comment type="caution">
    <text evidence="1">The sequence shown here is derived from an EMBL/GenBank/DDBJ whole genome shotgun (WGS) entry which is preliminary data.</text>
</comment>
<accession>A0A1B7P4D9</accession>
<sequence length="97" mass="11033">MALLCRRCMIRKEIRLTSNRPGFTAFRKCQGLVSKGTYLRPFVNVEDILEFKTLLLFLNARGRNPPCMFAHADFNAIHLVLVSGDVCKKVPNDVKAH</sequence>